<dbReference type="Pfam" id="PF04079">
    <property type="entry name" value="SMC_ScpB"/>
    <property type="match status" value="1"/>
</dbReference>
<dbReference type="EMBL" id="SCHB01000004">
    <property type="protein sequence ID" value="TBW72242.1"/>
    <property type="molecule type" value="Genomic_DNA"/>
</dbReference>
<dbReference type="Proteomes" id="UP000293637">
    <property type="component" value="Unassembled WGS sequence"/>
</dbReference>
<dbReference type="InterPro" id="IPR005234">
    <property type="entry name" value="ScpB_csome_segregation"/>
</dbReference>
<dbReference type="GO" id="GO:0051301">
    <property type="term" value="P:cell division"/>
    <property type="evidence" value="ECO:0007669"/>
    <property type="project" value="UniProtKB-KW"/>
</dbReference>
<dbReference type="GO" id="GO:0051304">
    <property type="term" value="P:chromosome separation"/>
    <property type="evidence" value="ECO:0007669"/>
    <property type="project" value="InterPro"/>
</dbReference>
<sequence length="177" mass="20060">MDKQAILEALLYTAGDEGIDTKQLLEILDITKPQLIELIDNYSSHGLEIHHYGQTYVLTTKKDAANYIEKLVQQKSNMKLSQAAMETLSIVAYNQPITRSDIELIRGINSDGAVRTLVARGMIEAKDVEHSRSHHLYTTELFLNVFGLETIEDLPTTEEDDEEMEDFFSQLVNQKGE</sequence>
<dbReference type="Gene3D" id="1.10.10.10">
    <property type="entry name" value="Winged helix-like DNA-binding domain superfamily/Winged helix DNA-binding domain"/>
    <property type="match status" value="2"/>
</dbReference>
<gene>
    <name evidence="5 6" type="primary">scpB</name>
    <name evidence="6" type="ORF">EQ812_08165</name>
</gene>
<comment type="subunit">
    <text evidence="5">Homodimer. Homodimerization may be required to stabilize the binding of ScpA to the Smc head domains. Component of a cohesin-like complex composed of ScpA, ScpB and the Smc homodimer, in which ScpA and ScpB bind to the head domain of Smc. The presence of the three proteins is required for the association of the complex with DNA.</text>
</comment>
<evidence type="ECO:0000313" key="6">
    <source>
        <dbReference type="EMBL" id="TBW72242.1"/>
    </source>
</evidence>
<dbReference type="PANTHER" id="PTHR34298">
    <property type="entry name" value="SEGREGATION AND CONDENSATION PROTEIN B"/>
    <property type="match status" value="1"/>
</dbReference>
<keyword evidence="2 5" id="KW-0132">Cell division</keyword>
<dbReference type="GeneID" id="58089710"/>
<dbReference type="InterPro" id="IPR036388">
    <property type="entry name" value="WH-like_DNA-bd_sf"/>
</dbReference>
<dbReference type="GO" id="GO:0006260">
    <property type="term" value="P:DNA replication"/>
    <property type="evidence" value="ECO:0007669"/>
    <property type="project" value="UniProtKB-UniRule"/>
</dbReference>
<comment type="similarity">
    <text evidence="5">Belongs to the ScpB family.</text>
</comment>
<evidence type="ECO:0000256" key="1">
    <source>
        <dbReference type="ARBA" id="ARBA00022490"/>
    </source>
</evidence>
<dbReference type="SUPFAM" id="SSF46785">
    <property type="entry name" value="Winged helix' DNA-binding domain"/>
    <property type="match status" value="2"/>
</dbReference>
<dbReference type="AlphaFoldDB" id="A0A4Q9WB87"/>
<evidence type="ECO:0000256" key="3">
    <source>
        <dbReference type="ARBA" id="ARBA00022829"/>
    </source>
</evidence>
<dbReference type="PIRSF" id="PIRSF019345">
    <property type="entry name" value="ScpB"/>
    <property type="match status" value="1"/>
</dbReference>
<protein>
    <recommendedName>
        <fullName evidence="5">Segregation and condensation protein B</fullName>
    </recommendedName>
</protein>
<proteinExistence type="inferred from homology"/>
<comment type="subcellular location">
    <subcellularLocation>
        <location evidence="5">Cytoplasm</location>
    </subcellularLocation>
    <text evidence="5">Associated with two foci at the outer edges of the nucleoid region in young cells, and at four foci within both cell halves in older cells.</text>
</comment>
<dbReference type="HAMAP" id="MF_01804">
    <property type="entry name" value="ScpB"/>
    <property type="match status" value="1"/>
</dbReference>
<name>A0A4Q9WB87_STALU</name>
<evidence type="ECO:0000313" key="7">
    <source>
        <dbReference type="Proteomes" id="UP000293637"/>
    </source>
</evidence>
<dbReference type="PANTHER" id="PTHR34298:SF2">
    <property type="entry name" value="SEGREGATION AND CONDENSATION PROTEIN B"/>
    <property type="match status" value="1"/>
</dbReference>
<dbReference type="GO" id="GO:0005737">
    <property type="term" value="C:cytoplasm"/>
    <property type="evidence" value="ECO:0007669"/>
    <property type="project" value="UniProtKB-SubCell"/>
</dbReference>
<dbReference type="RefSeq" id="WP_002492337.1">
    <property type="nucleotide sequence ID" value="NZ_AP021848.1"/>
</dbReference>
<dbReference type="InterPro" id="IPR036390">
    <property type="entry name" value="WH_DNA-bd_sf"/>
</dbReference>
<accession>A0A4Q9WB87</accession>
<evidence type="ECO:0000256" key="4">
    <source>
        <dbReference type="ARBA" id="ARBA00023306"/>
    </source>
</evidence>
<comment type="caution">
    <text evidence="6">The sequence shown here is derived from an EMBL/GenBank/DDBJ whole genome shotgun (WGS) entry which is preliminary data.</text>
</comment>
<keyword evidence="4 5" id="KW-0131">Cell cycle</keyword>
<organism evidence="6 7">
    <name type="scientific">Staphylococcus lugdunensis</name>
    <dbReference type="NCBI Taxonomy" id="28035"/>
    <lineage>
        <taxon>Bacteria</taxon>
        <taxon>Bacillati</taxon>
        <taxon>Bacillota</taxon>
        <taxon>Bacilli</taxon>
        <taxon>Bacillales</taxon>
        <taxon>Staphylococcaceae</taxon>
        <taxon>Staphylococcus</taxon>
    </lineage>
</organism>
<evidence type="ECO:0000256" key="5">
    <source>
        <dbReference type="HAMAP-Rule" id="MF_01804"/>
    </source>
</evidence>
<keyword evidence="3 5" id="KW-0159">Chromosome partition</keyword>
<reference evidence="6 7" key="1">
    <citation type="journal article" date="2019" name="Sci. Transl. Med.">
        <title>Quorum sensing between bacterial species on the skin protects against epidermal injury in atopic dermatitis.</title>
        <authorList>
            <person name="Williams M.R."/>
        </authorList>
    </citation>
    <scope>NUCLEOTIDE SEQUENCE [LARGE SCALE GENOMIC DNA]</scope>
    <source>
        <strain evidence="6 7">E7</strain>
    </source>
</reference>
<keyword evidence="1 5" id="KW-0963">Cytoplasm</keyword>
<comment type="function">
    <text evidence="5">Participates in chromosomal partition during cell division. May act via the formation of a condensin-like complex containing Smc and ScpA that pull DNA away from mid-cell into both cell halves.</text>
</comment>
<evidence type="ECO:0000256" key="2">
    <source>
        <dbReference type="ARBA" id="ARBA00022618"/>
    </source>
</evidence>
<dbReference type="NCBIfam" id="TIGR00281">
    <property type="entry name" value="SMC-Scp complex subunit ScpB"/>
    <property type="match status" value="1"/>
</dbReference>